<feature type="region of interest" description="Disordered" evidence="6">
    <location>
        <begin position="336"/>
        <end position="355"/>
    </location>
</feature>
<dbReference type="PANTHER" id="PTHR42693">
    <property type="entry name" value="ARYLSULFATASE FAMILY MEMBER"/>
    <property type="match status" value="1"/>
</dbReference>
<accession>A0A5C5Z8G9</accession>
<feature type="signal peptide" evidence="7">
    <location>
        <begin position="1"/>
        <end position="25"/>
    </location>
</feature>
<keyword evidence="5" id="KW-0106">Calcium</keyword>
<dbReference type="Proteomes" id="UP000315010">
    <property type="component" value="Unassembled WGS sequence"/>
</dbReference>
<dbReference type="EMBL" id="SJPJ01000001">
    <property type="protein sequence ID" value="TWT83639.1"/>
    <property type="molecule type" value="Genomic_DNA"/>
</dbReference>
<dbReference type="OrthoDB" id="222116at2"/>
<comment type="similarity">
    <text evidence="1">Belongs to the sulfatase family.</text>
</comment>
<reference evidence="9 10" key="1">
    <citation type="submission" date="2019-02" db="EMBL/GenBank/DDBJ databases">
        <title>Deep-cultivation of Planctomycetes and their phenomic and genomic characterization uncovers novel biology.</title>
        <authorList>
            <person name="Wiegand S."/>
            <person name="Jogler M."/>
            <person name="Boedeker C."/>
            <person name="Pinto D."/>
            <person name="Vollmers J."/>
            <person name="Rivas-Marin E."/>
            <person name="Kohn T."/>
            <person name="Peeters S.H."/>
            <person name="Heuer A."/>
            <person name="Rast P."/>
            <person name="Oberbeckmann S."/>
            <person name="Bunk B."/>
            <person name="Jeske O."/>
            <person name="Meyerdierks A."/>
            <person name="Storesund J.E."/>
            <person name="Kallscheuer N."/>
            <person name="Luecker S."/>
            <person name="Lage O.M."/>
            <person name="Pohl T."/>
            <person name="Merkel B.J."/>
            <person name="Hornburger P."/>
            <person name="Mueller R.-W."/>
            <person name="Bruemmer F."/>
            <person name="Labrenz M."/>
            <person name="Spormann A.M."/>
            <person name="Op Den Camp H."/>
            <person name="Overmann J."/>
            <person name="Amann R."/>
            <person name="Jetten M.S.M."/>
            <person name="Mascher T."/>
            <person name="Medema M.H."/>
            <person name="Devos D.P."/>
            <person name="Kaster A.-K."/>
            <person name="Ovreas L."/>
            <person name="Rohde M."/>
            <person name="Galperin M.Y."/>
            <person name="Jogler C."/>
        </authorList>
    </citation>
    <scope>NUCLEOTIDE SEQUENCE [LARGE SCALE GENOMIC DNA]</scope>
    <source>
        <strain evidence="9 10">CA13</strain>
    </source>
</reference>
<dbReference type="InterPro" id="IPR050738">
    <property type="entry name" value="Sulfatase"/>
</dbReference>
<dbReference type="PROSITE" id="PS00149">
    <property type="entry name" value="SULFATASE_2"/>
    <property type="match status" value="1"/>
</dbReference>
<dbReference type="AlphaFoldDB" id="A0A5C5Z8G9"/>
<protein>
    <submittedName>
        <fullName evidence="9">Arylsulfatase</fullName>
        <ecNumber evidence="9">3.1.6.1</ecNumber>
    </submittedName>
</protein>
<keyword evidence="3 7" id="KW-0732">Signal</keyword>
<dbReference type="InterPro" id="IPR017850">
    <property type="entry name" value="Alkaline_phosphatase_core_sf"/>
</dbReference>
<dbReference type="Gene3D" id="3.40.720.10">
    <property type="entry name" value="Alkaline Phosphatase, subunit A"/>
    <property type="match status" value="1"/>
</dbReference>
<evidence type="ECO:0000256" key="3">
    <source>
        <dbReference type="ARBA" id="ARBA00022729"/>
    </source>
</evidence>
<sequence precursor="true">MNQRLLLFALAAVAAWCVGASQTYAQSKPNVIVIVADDAGYADFGFMNGITGQTSEIPTPNLDALARQGVTFSRGYVAANCQPTRAALVTGGYQQRFGNEHVGNNHFLPSQTFEGVPQATDTIWDRLKVQGYTTGAIGKWHLGSIANTVDPVSGQVTQLGNRPENQGIDEFYGHYHGSRDYILGRSYNENQVDNPTSALQVRYMRETVVQADGTVADKVVEFDPGRDDQYITETFGDYAVDFIKDKAGEAEPFMLYQAFTAPHKPWTDDSPDFNDPRLDGLQGVRKEVASMMLTMDNEIGRMMATLDDPNGDGDFSDSIRDNTMIVFVNDNGGVSGKDEFGNGTNNGPLDGVKGSPKEGGIRVPFMIAGAGVDASVQGTVYDKPVHGIDILPTALAAAGAPLSPDEPNIDGVNLLPFINGEDTSNPHGVLVHRWRGTFAVIKDDWKLVNTNNIGAREDRYRLYNVNDDIGEQINRIGSSNPEHVALIAELKRDLTDHEVFFDKPRYAILANTLETEPLNLNDHFVFNPGAGVSDWSGGFDESQDPYDGTNTPNGVLNWIEAGTTNWKHVYRSDAFAGAVLEFGTADMDYVSNNDMLRKTGLEFMMNKMVLSGDFVGPQNQAGTIQGNEVLFTNDLNGVAPEIAIDAMSSGENDFTYNIDLNLVMYDDLSITGDGDVVVNINSQIRDYYDPRGLTKSGASKVTLTGNNTYSGNTSITGGTLAISGDGLLSNTPIIDVADGAVLDVSETNFGGMVIGSGQLLSGSGLVIGDITAATGSTISPGNSPGVLSIMGDFVVETGSVLALELYPDVTSEVDHDMIVVSDNLVLSGGGGDLVVSLGADFTLAAGDVFDILDFASMVGEFNMVNLPALDSGLVWDVSSLSTNGSISVVSAVPEPGGASLLWVSVCVVAVRRRRNATLADGRFHYLRVSE</sequence>
<evidence type="ECO:0000256" key="5">
    <source>
        <dbReference type="ARBA" id="ARBA00022837"/>
    </source>
</evidence>
<comment type="caution">
    <text evidence="9">The sequence shown here is derived from an EMBL/GenBank/DDBJ whole genome shotgun (WGS) entry which is preliminary data.</text>
</comment>
<gene>
    <name evidence="9" type="primary">atsA_97</name>
    <name evidence="9" type="ORF">CA13_51060</name>
</gene>
<evidence type="ECO:0000259" key="8">
    <source>
        <dbReference type="Pfam" id="PF00884"/>
    </source>
</evidence>
<organism evidence="9 10">
    <name type="scientific">Novipirellula herctigrandis</name>
    <dbReference type="NCBI Taxonomy" id="2527986"/>
    <lineage>
        <taxon>Bacteria</taxon>
        <taxon>Pseudomonadati</taxon>
        <taxon>Planctomycetota</taxon>
        <taxon>Planctomycetia</taxon>
        <taxon>Pirellulales</taxon>
        <taxon>Pirellulaceae</taxon>
        <taxon>Novipirellula</taxon>
    </lineage>
</organism>
<dbReference type="Pfam" id="PF12951">
    <property type="entry name" value="PATR"/>
    <property type="match status" value="1"/>
</dbReference>
<dbReference type="GO" id="GO:0004065">
    <property type="term" value="F:arylsulfatase activity"/>
    <property type="evidence" value="ECO:0007669"/>
    <property type="project" value="UniProtKB-EC"/>
</dbReference>
<proteinExistence type="inferred from homology"/>
<evidence type="ECO:0000256" key="1">
    <source>
        <dbReference type="ARBA" id="ARBA00008779"/>
    </source>
</evidence>
<dbReference type="EC" id="3.1.6.1" evidence="9"/>
<evidence type="ECO:0000313" key="10">
    <source>
        <dbReference type="Proteomes" id="UP000315010"/>
    </source>
</evidence>
<keyword evidence="2" id="KW-0479">Metal-binding</keyword>
<keyword evidence="10" id="KW-1185">Reference proteome</keyword>
<dbReference type="InterPro" id="IPR013425">
    <property type="entry name" value="Autotrns_rpt"/>
</dbReference>
<evidence type="ECO:0000256" key="2">
    <source>
        <dbReference type="ARBA" id="ARBA00022723"/>
    </source>
</evidence>
<dbReference type="GO" id="GO:0046872">
    <property type="term" value="F:metal ion binding"/>
    <property type="evidence" value="ECO:0007669"/>
    <property type="project" value="UniProtKB-KW"/>
</dbReference>
<dbReference type="PANTHER" id="PTHR42693:SF33">
    <property type="entry name" value="ARYLSULFATASE"/>
    <property type="match status" value="1"/>
</dbReference>
<dbReference type="SUPFAM" id="SSF51126">
    <property type="entry name" value="Pectin lyase-like"/>
    <property type="match status" value="1"/>
</dbReference>
<dbReference type="NCBIfam" id="TIGR02601">
    <property type="entry name" value="autotrns_rpt"/>
    <property type="match status" value="1"/>
</dbReference>
<evidence type="ECO:0000313" key="9">
    <source>
        <dbReference type="EMBL" id="TWT83639.1"/>
    </source>
</evidence>
<dbReference type="SUPFAM" id="SSF53649">
    <property type="entry name" value="Alkaline phosphatase-like"/>
    <property type="match status" value="1"/>
</dbReference>
<feature type="chain" id="PRO_5022772083" evidence="7">
    <location>
        <begin position="26"/>
        <end position="930"/>
    </location>
</feature>
<dbReference type="Gene3D" id="3.30.1120.10">
    <property type="match status" value="1"/>
</dbReference>
<dbReference type="RefSeq" id="WP_146400933.1">
    <property type="nucleotide sequence ID" value="NZ_SJPJ01000001.1"/>
</dbReference>
<evidence type="ECO:0000256" key="6">
    <source>
        <dbReference type="SAM" id="MobiDB-lite"/>
    </source>
</evidence>
<evidence type="ECO:0000256" key="7">
    <source>
        <dbReference type="SAM" id="SignalP"/>
    </source>
</evidence>
<keyword evidence="4 9" id="KW-0378">Hydrolase</keyword>
<dbReference type="InterPro" id="IPR024607">
    <property type="entry name" value="Sulfatase_CS"/>
</dbReference>
<evidence type="ECO:0000256" key="4">
    <source>
        <dbReference type="ARBA" id="ARBA00022801"/>
    </source>
</evidence>
<dbReference type="InterPro" id="IPR000917">
    <property type="entry name" value="Sulfatase_N"/>
</dbReference>
<name>A0A5C5Z8G9_9BACT</name>
<dbReference type="InterPro" id="IPR011050">
    <property type="entry name" value="Pectin_lyase_fold/virulence"/>
</dbReference>
<feature type="domain" description="Sulfatase N-terminal" evidence="8">
    <location>
        <begin position="29"/>
        <end position="400"/>
    </location>
</feature>
<dbReference type="Pfam" id="PF00884">
    <property type="entry name" value="Sulfatase"/>
    <property type="match status" value="1"/>
</dbReference>